<dbReference type="EMBL" id="VCQT01000022">
    <property type="protein sequence ID" value="TMW13735.1"/>
    <property type="molecule type" value="Genomic_DNA"/>
</dbReference>
<proteinExistence type="predicted"/>
<keyword evidence="8" id="KW-1185">Reference proteome</keyword>
<accession>A0ABY2XPD9</accession>
<dbReference type="CDD" id="cd02522">
    <property type="entry name" value="GT_2_like_a"/>
    <property type="match status" value="1"/>
</dbReference>
<keyword evidence="4" id="KW-0808">Transferase</keyword>
<name>A0ABY2XPD9_9GAMM</name>
<dbReference type="NCBIfam" id="TIGR04283">
    <property type="entry name" value="glyco_like_mftF"/>
    <property type="match status" value="1"/>
</dbReference>
<dbReference type="Proteomes" id="UP000739180">
    <property type="component" value="Unassembled WGS sequence"/>
</dbReference>
<evidence type="ECO:0000313" key="7">
    <source>
        <dbReference type="EMBL" id="TMW13735.1"/>
    </source>
</evidence>
<evidence type="ECO:0000256" key="4">
    <source>
        <dbReference type="ARBA" id="ARBA00022679"/>
    </source>
</evidence>
<evidence type="ECO:0000313" key="8">
    <source>
        <dbReference type="Proteomes" id="UP000739180"/>
    </source>
</evidence>
<evidence type="ECO:0000256" key="2">
    <source>
        <dbReference type="ARBA" id="ARBA00022475"/>
    </source>
</evidence>
<keyword evidence="5" id="KW-0472">Membrane</keyword>
<keyword evidence="3" id="KW-0328">Glycosyltransferase</keyword>
<feature type="domain" description="Glycosyltransferase 2-like" evidence="6">
    <location>
        <begin position="4"/>
        <end position="85"/>
    </location>
</feature>
<comment type="caution">
    <text evidence="7">The sequence shown here is derived from an EMBL/GenBank/DDBJ whole genome shotgun (WGS) entry which is preliminary data.</text>
</comment>
<dbReference type="Pfam" id="PF00535">
    <property type="entry name" value="Glycos_transf_2"/>
    <property type="match status" value="1"/>
</dbReference>
<dbReference type="PANTHER" id="PTHR43646">
    <property type="entry name" value="GLYCOSYLTRANSFERASE"/>
    <property type="match status" value="1"/>
</dbReference>
<evidence type="ECO:0000259" key="6">
    <source>
        <dbReference type="Pfam" id="PF00535"/>
    </source>
</evidence>
<evidence type="ECO:0000256" key="3">
    <source>
        <dbReference type="ARBA" id="ARBA00022676"/>
    </source>
</evidence>
<dbReference type="SUPFAM" id="SSF53448">
    <property type="entry name" value="Nucleotide-diphospho-sugar transferases"/>
    <property type="match status" value="1"/>
</dbReference>
<dbReference type="Gene3D" id="3.90.550.10">
    <property type="entry name" value="Spore Coat Polysaccharide Biosynthesis Protein SpsA, Chain A"/>
    <property type="match status" value="1"/>
</dbReference>
<organism evidence="7 8">
    <name type="scientific">Alloalcanivorax gelatiniphagus</name>
    <dbReference type="NCBI Taxonomy" id="1194167"/>
    <lineage>
        <taxon>Bacteria</taxon>
        <taxon>Pseudomonadati</taxon>
        <taxon>Pseudomonadota</taxon>
        <taxon>Gammaproteobacteria</taxon>
        <taxon>Oceanospirillales</taxon>
        <taxon>Alcanivoracaceae</taxon>
        <taxon>Alloalcanivorax</taxon>
    </lineage>
</organism>
<keyword evidence="2" id="KW-1003">Cell membrane</keyword>
<evidence type="ECO:0000256" key="1">
    <source>
        <dbReference type="ARBA" id="ARBA00004236"/>
    </source>
</evidence>
<comment type="subcellular location">
    <subcellularLocation>
        <location evidence="1">Cell membrane</location>
    </subcellularLocation>
</comment>
<dbReference type="PANTHER" id="PTHR43646:SF2">
    <property type="entry name" value="GLYCOSYLTRANSFERASE 2-LIKE DOMAIN-CONTAINING PROTEIN"/>
    <property type="match status" value="1"/>
</dbReference>
<gene>
    <name evidence="7" type="ORF">FGS76_06305</name>
</gene>
<dbReference type="InterPro" id="IPR001173">
    <property type="entry name" value="Glyco_trans_2-like"/>
</dbReference>
<dbReference type="RefSeq" id="WP_138771775.1">
    <property type="nucleotide sequence ID" value="NZ_JBHSSX010000020.1"/>
</dbReference>
<dbReference type="InterPro" id="IPR029044">
    <property type="entry name" value="Nucleotide-diphossugar_trans"/>
</dbReference>
<reference evidence="7 8" key="1">
    <citation type="submission" date="2019-05" db="EMBL/GenBank/DDBJ databases">
        <title>Genome of Alcanivorax gelatiniphagus, an oil degrading marine bacteria.</title>
        <authorList>
            <person name="Kwon K.K."/>
        </authorList>
    </citation>
    <scope>NUCLEOTIDE SEQUENCE [LARGE SCALE GENOMIC DNA]</scope>
    <source>
        <strain evidence="7 8">MEBiC 08158</strain>
    </source>
</reference>
<dbReference type="InterPro" id="IPR026461">
    <property type="entry name" value="Trfase_2_rSAM/seldom_assoc"/>
</dbReference>
<protein>
    <submittedName>
        <fullName evidence="7">Glycosyltransferase</fullName>
    </submittedName>
</protein>
<evidence type="ECO:0000256" key="5">
    <source>
        <dbReference type="ARBA" id="ARBA00023136"/>
    </source>
</evidence>
<sequence>MSISVIIPVLDEAGCLDGFLAGLRERLGEQDEIIVVDGGSRDESPLIARQHADLVLHCDRGRARQMNLGAERASGDWLWFLHADCGKVKRGHLAALRALPEDAQWGRFDVRLSGDHRLFPMIGHAMNLRSRWTGIATGDQGIFVRRELFLELGGFPMQPLMEDVALSTHLRARARPVCLRPRLIADSRRWEEKGVLRTTMLMWQLRWRYWRGEDPARLHRDYYRHHYSHSPSSSR</sequence>